<keyword evidence="1" id="KW-0614">Plasmid</keyword>
<evidence type="ECO:0000313" key="2">
    <source>
        <dbReference type="Proteomes" id="UP000002412"/>
    </source>
</evidence>
<gene>
    <name evidence="1" type="ordered locus">YpsIP31758_A0014</name>
</gene>
<dbReference type="EMBL" id="CP000718">
    <property type="protein sequence ID" value="ABS45572.1"/>
    <property type="molecule type" value="Genomic_DNA"/>
</dbReference>
<evidence type="ECO:0000313" key="1">
    <source>
        <dbReference type="EMBL" id="ABS45572.1"/>
    </source>
</evidence>
<protein>
    <submittedName>
        <fullName evidence="1">Uncharacterized protein</fullName>
    </submittedName>
</protein>
<reference evidence="1 2" key="1">
    <citation type="journal article" date="2007" name="PLoS Genet.">
        <title>The complete genome sequence of Yersinia pseudotuberculosis IP31758, the causative agent of Far East scarlet-like fever.</title>
        <authorList>
            <person name="Eppinger M."/>
            <person name="Rosovitz M.J."/>
            <person name="Fricke W.F."/>
            <person name="Rasko D.A."/>
            <person name="Kokorina G."/>
            <person name="Fayolle C."/>
            <person name="Lindler L.E."/>
            <person name="Carniel E."/>
            <person name="Ravel J."/>
        </authorList>
    </citation>
    <scope>NUCLEOTIDE SEQUENCE [LARGE SCALE GENOMIC DNA]</scope>
    <source>
        <strain evidence="1 2">IP 31758</strain>
        <plasmid evidence="2">Plasmid plasmid_59kb</plasmid>
    </source>
</reference>
<accession>A0A0U1QT63</accession>
<proteinExistence type="predicted"/>
<dbReference type="RefSeq" id="WP_011988416.1">
    <property type="nucleotide sequence ID" value="NC_009704.1"/>
</dbReference>
<geneLocation type="plasmid" evidence="2">
    <name>plasmid_59kb</name>
</geneLocation>
<dbReference type="AlphaFoldDB" id="A0A0U1QT63"/>
<sequence length="99" mass="11769">MKIENPPESYITNLKSIPAFDDWLWMINKNDRLPRGQYFKARQYAKELLMPSKNQVFEVFDLRTVRAFTPPITISQRRDDFYEGNMLKVLDSQSGKKHD</sequence>
<organism evidence="1 2">
    <name type="scientific">Yersinia pseudotuberculosis serotype O:1b (strain IP 31758)</name>
    <dbReference type="NCBI Taxonomy" id="349747"/>
    <lineage>
        <taxon>Bacteria</taxon>
        <taxon>Pseudomonadati</taxon>
        <taxon>Pseudomonadota</taxon>
        <taxon>Gammaproteobacteria</taxon>
        <taxon>Enterobacterales</taxon>
        <taxon>Yersiniaceae</taxon>
        <taxon>Yersinia</taxon>
    </lineage>
</organism>
<dbReference type="Proteomes" id="UP000002412">
    <property type="component" value="Plasmid p_59kb"/>
</dbReference>
<dbReference type="KEGG" id="ypi:YpsIP31758_A0014"/>
<name>A0A0U1QT63_YERP3</name>
<dbReference type="HOGENOM" id="CLU_2319455_0_0_6"/>